<reference evidence="2" key="2">
    <citation type="journal article" date="2021" name="Int. J. Syst. Evol. Microbiol.">
        <title>Geomonas silvestris sp. nov., Geomonas paludis sp. nov. and Geomonas limicola sp. nov., isolated from terrestrial environments, and emended description of the genus Geomonas.</title>
        <authorList>
            <person name="Itoh H."/>
            <person name="Xu Z."/>
            <person name="Masuda Y."/>
            <person name="Ushijima N."/>
            <person name="Hayakawa C."/>
            <person name="Shiratori Y."/>
            <person name="Senoo K."/>
        </authorList>
    </citation>
    <scope>NUCLEOTIDE SEQUENCE</scope>
    <source>
        <strain evidence="2">Red736</strain>
    </source>
</reference>
<evidence type="ECO:0000313" key="2">
    <source>
        <dbReference type="EMBL" id="GFO62164.1"/>
    </source>
</evidence>
<organism evidence="2 4">
    <name type="scientific">Geomonas paludis</name>
    <dbReference type="NCBI Taxonomy" id="2740185"/>
    <lineage>
        <taxon>Bacteria</taxon>
        <taxon>Pseudomonadati</taxon>
        <taxon>Thermodesulfobacteriota</taxon>
        <taxon>Desulfuromonadia</taxon>
        <taxon>Geobacterales</taxon>
        <taxon>Geobacteraceae</taxon>
        <taxon>Geomonas</taxon>
    </lineage>
</organism>
<evidence type="ECO:0000313" key="3">
    <source>
        <dbReference type="EMBL" id="UPU36223.1"/>
    </source>
</evidence>
<keyword evidence="1" id="KW-0472">Membrane</keyword>
<keyword evidence="1" id="KW-0812">Transmembrane</keyword>
<protein>
    <submittedName>
        <fullName evidence="2">Uncharacterized protein</fullName>
    </submittedName>
</protein>
<keyword evidence="1" id="KW-1133">Transmembrane helix</keyword>
<evidence type="ECO:0000256" key="1">
    <source>
        <dbReference type="SAM" id="Phobius"/>
    </source>
</evidence>
<dbReference type="Proteomes" id="UP000568888">
    <property type="component" value="Unassembled WGS sequence"/>
</dbReference>
<dbReference type="EMBL" id="CP096574">
    <property type="protein sequence ID" value="UPU36223.1"/>
    <property type="molecule type" value="Genomic_DNA"/>
</dbReference>
<dbReference type="RefSeq" id="WP_183343959.1">
    <property type="nucleotide sequence ID" value="NZ_BLXY01000001.1"/>
</dbReference>
<proteinExistence type="predicted"/>
<gene>
    <name evidence="2" type="ORF">GMPD_00830</name>
    <name evidence="3" type="ORF">M1B72_00545</name>
</gene>
<evidence type="ECO:0000313" key="4">
    <source>
        <dbReference type="Proteomes" id="UP000568888"/>
    </source>
</evidence>
<dbReference type="Proteomes" id="UP000831485">
    <property type="component" value="Chromosome"/>
</dbReference>
<reference evidence="3" key="3">
    <citation type="submission" date="2022-04" db="EMBL/GenBank/DDBJ databases">
        <authorList>
            <person name="Liu G."/>
        </authorList>
    </citation>
    <scope>NUCLEOTIDE SEQUENCE</scope>
    <source>
        <strain evidence="3">RG22</strain>
    </source>
</reference>
<keyword evidence="5" id="KW-1185">Reference proteome</keyword>
<reference evidence="4" key="1">
    <citation type="submission" date="2020-06" db="EMBL/GenBank/DDBJ databases">
        <title>Draft genomic sequecing of Geomonas sp. Red736.</title>
        <authorList>
            <person name="Itoh H."/>
            <person name="Xu Z.X."/>
            <person name="Ushijima N."/>
            <person name="Masuda Y."/>
            <person name="Shiratori Y."/>
            <person name="Senoo K."/>
        </authorList>
    </citation>
    <scope>NUCLEOTIDE SEQUENCE [LARGE SCALE GENOMIC DNA]</scope>
    <source>
        <strain evidence="4">Red736</strain>
    </source>
</reference>
<sequence>MVMVYLALALGGVGLIAWGLPAAHRLRSPFNVVAAATVLLGVVLALLGTLLVVAPNFFQG</sequence>
<dbReference type="AlphaFoldDB" id="A0A6V8MQG8"/>
<name>A0A6V8MQG8_9BACT</name>
<accession>A0A6V8MQG8</accession>
<feature type="transmembrane region" description="Helical" evidence="1">
    <location>
        <begin position="32"/>
        <end position="54"/>
    </location>
</feature>
<evidence type="ECO:0000313" key="5">
    <source>
        <dbReference type="Proteomes" id="UP000831485"/>
    </source>
</evidence>
<dbReference type="EMBL" id="BLXY01000001">
    <property type="protein sequence ID" value="GFO62164.1"/>
    <property type="molecule type" value="Genomic_DNA"/>
</dbReference>